<evidence type="ECO:0000313" key="2">
    <source>
        <dbReference type="Proteomes" id="UP000050794"/>
    </source>
</evidence>
<evidence type="ECO:0000313" key="3">
    <source>
        <dbReference type="WBParaSite" id="TCNE_0001322501-mRNA-1"/>
    </source>
</evidence>
<dbReference type="WBParaSite" id="TCNE_0001322501-mRNA-1">
    <property type="protein sequence ID" value="TCNE_0001322501-mRNA-1"/>
    <property type="gene ID" value="TCNE_0001322501"/>
</dbReference>
<dbReference type="AlphaFoldDB" id="A0A183UXK5"/>
<reference evidence="3" key="1">
    <citation type="submission" date="2016-06" db="UniProtKB">
        <authorList>
            <consortium name="WormBaseParasite"/>
        </authorList>
    </citation>
    <scope>IDENTIFICATION</scope>
</reference>
<proteinExistence type="predicted"/>
<dbReference type="Proteomes" id="UP000050794">
    <property type="component" value="Unassembled WGS sequence"/>
</dbReference>
<protein>
    <submittedName>
        <fullName evidence="3">Myosin motor domain-containing protein</fullName>
    </submittedName>
</protein>
<accession>A0A183UXK5</accession>
<reference evidence="1 2" key="2">
    <citation type="submission" date="2018-11" db="EMBL/GenBank/DDBJ databases">
        <authorList>
            <consortium name="Pathogen Informatics"/>
        </authorList>
    </citation>
    <scope>NUCLEOTIDE SEQUENCE [LARGE SCALE GENOMIC DNA]</scope>
</reference>
<organism evidence="2 3">
    <name type="scientific">Toxocara canis</name>
    <name type="common">Canine roundworm</name>
    <dbReference type="NCBI Taxonomy" id="6265"/>
    <lineage>
        <taxon>Eukaryota</taxon>
        <taxon>Metazoa</taxon>
        <taxon>Ecdysozoa</taxon>
        <taxon>Nematoda</taxon>
        <taxon>Chromadorea</taxon>
        <taxon>Rhabditida</taxon>
        <taxon>Spirurina</taxon>
        <taxon>Ascaridomorpha</taxon>
        <taxon>Ascaridoidea</taxon>
        <taxon>Toxocaridae</taxon>
        <taxon>Toxocara</taxon>
    </lineage>
</organism>
<evidence type="ECO:0000313" key="1">
    <source>
        <dbReference type="EMBL" id="VDM44546.1"/>
    </source>
</evidence>
<keyword evidence="2" id="KW-1185">Reference proteome</keyword>
<dbReference type="EMBL" id="UYWY01021621">
    <property type="protein sequence ID" value="VDM44546.1"/>
    <property type="molecule type" value="Genomic_DNA"/>
</dbReference>
<name>A0A183UXK5_TOXCA</name>
<sequence length="216" mass="24695">MQTTPEANEKKDKCDTLPSLNIRLDPPGNLQTYPTAIGAKKKMSAEQLECLSVLGLPDRGNYRKSLVSNVFSQMDAKNLYCLEGDLEVWATAAGMAKKNRWRQLRQDNVEKIWSLLIGCGRYARLRSWNMLYTKRRMPKRFGLFSPDVAQTQGSDLGTFCRQRGRRKDLTKRTSQRLGLFSPDTQDCLISERVAYKEDNVEKICPFLTGCGRYARL</sequence>
<gene>
    <name evidence="1" type="ORF">TCNE_LOCUS13225</name>
</gene>